<gene>
    <name evidence="5" type="ORF">BGCPKDLD_0025</name>
</gene>
<comment type="caution">
    <text evidence="5">The sequence shown here is derived from an EMBL/GenBank/DDBJ whole genome shotgun (WGS) entry which is preliminary data.</text>
</comment>
<reference evidence="5" key="2">
    <citation type="submission" date="2021-08" db="EMBL/GenBank/DDBJ databases">
        <authorList>
            <person name="Tani A."/>
            <person name="Ola A."/>
            <person name="Ogura Y."/>
            <person name="Katsura K."/>
            <person name="Hayashi T."/>
        </authorList>
    </citation>
    <scope>NUCLEOTIDE SEQUENCE</scope>
    <source>
        <strain evidence="5">DSM 14458</strain>
    </source>
</reference>
<feature type="domain" description="HTH luxR-type" evidence="4">
    <location>
        <begin position="173"/>
        <end position="238"/>
    </location>
</feature>
<evidence type="ECO:0000256" key="1">
    <source>
        <dbReference type="ARBA" id="ARBA00023015"/>
    </source>
</evidence>
<evidence type="ECO:0000259" key="4">
    <source>
        <dbReference type="PROSITE" id="PS50043"/>
    </source>
</evidence>
<dbReference type="Proteomes" id="UP001055093">
    <property type="component" value="Unassembled WGS sequence"/>
</dbReference>
<keyword evidence="2" id="KW-0238">DNA-binding</keyword>
<dbReference type="SUPFAM" id="SSF75516">
    <property type="entry name" value="Pheromone-binding domain of LuxR-like quorum-sensing transcription factors"/>
    <property type="match status" value="1"/>
</dbReference>
<dbReference type="InterPro" id="IPR005143">
    <property type="entry name" value="TF_LuxR_autoind-bd_dom"/>
</dbReference>
<dbReference type="Gene3D" id="3.30.450.80">
    <property type="entry name" value="Transcription factor LuxR-like, autoinducer-binding domain"/>
    <property type="match status" value="1"/>
</dbReference>
<organism evidence="5 6">
    <name type="scientific">Methylorubrum suomiense</name>
    <dbReference type="NCBI Taxonomy" id="144191"/>
    <lineage>
        <taxon>Bacteria</taxon>
        <taxon>Pseudomonadati</taxon>
        <taxon>Pseudomonadota</taxon>
        <taxon>Alphaproteobacteria</taxon>
        <taxon>Hyphomicrobiales</taxon>
        <taxon>Methylobacteriaceae</taxon>
        <taxon>Methylorubrum</taxon>
    </lineage>
</organism>
<dbReference type="PANTHER" id="PTHR44688:SF16">
    <property type="entry name" value="DNA-BINDING TRANSCRIPTIONAL ACTIVATOR DEVR_DOSR"/>
    <property type="match status" value="1"/>
</dbReference>
<keyword evidence="3" id="KW-0804">Transcription</keyword>
<dbReference type="SMART" id="SM00421">
    <property type="entry name" value="HTH_LUXR"/>
    <property type="match status" value="1"/>
</dbReference>
<dbReference type="Pfam" id="PF03472">
    <property type="entry name" value="Autoind_bind"/>
    <property type="match status" value="1"/>
</dbReference>
<dbReference type="PANTHER" id="PTHR44688">
    <property type="entry name" value="DNA-BINDING TRANSCRIPTIONAL ACTIVATOR DEVR_DOSR"/>
    <property type="match status" value="1"/>
</dbReference>
<dbReference type="SUPFAM" id="SSF46894">
    <property type="entry name" value="C-terminal effector domain of the bipartite response regulators"/>
    <property type="match status" value="1"/>
</dbReference>
<evidence type="ECO:0000313" key="6">
    <source>
        <dbReference type="Proteomes" id="UP001055093"/>
    </source>
</evidence>
<dbReference type="InterPro" id="IPR016032">
    <property type="entry name" value="Sig_transdc_resp-reg_C-effctor"/>
</dbReference>
<dbReference type="PROSITE" id="PS50043">
    <property type="entry name" value="HTH_LUXR_2"/>
    <property type="match status" value="1"/>
</dbReference>
<sequence>MKRDISLTETLDVLAAAPDLDALNPLLLDLRDAYGLANIVYHATHLPACLQPNPILMLSYDPGWVSRYVGEDYFALDPVVQAGRSGFLPIDWDGLDRTSIGARHVFKEADSYGVGRRGITIPIRGPNGERAIFTLTSNITLDEWERKKPSYLREYHAVAHFFHERAVQLSGLRAARPPRLSRREQQCIQLLALGRQAKTIAFLLEISEPAVRLYLKTARHKLGCATMTQLVARAIALDLIDA</sequence>
<name>A0ABQ4UMW4_9HYPH</name>
<proteinExistence type="predicted"/>
<evidence type="ECO:0000256" key="3">
    <source>
        <dbReference type="ARBA" id="ARBA00023163"/>
    </source>
</evidence>
<dbReference type="CDD" id="cd06170">
    <property type="entry name" value="LuxR_C_like"/>
    <property type="match status" value="1"/>
</dbReference>
<dbReference type="InterPro" id="IPR036693">
    <property type="entry name" value="TF_LuxR_autoind-bd_dom_sf"/>
</dbReference>
<dbReference type="RefSeq" id="WP_137829727.1">
    <property type="nucleotide sequence ID" value="NZ_BPRE01000001.1"/>
</dbReference>
<dbReference type="EMBL" id="BPRE01000001">
    <property type="protein sequence ID" value="GJE73461.1"/>
    <property type="molecule type" value="Genomic_DNA"/>
</dbReference>
<dbReference type="Gene3D" id="1.10.10.10">
    <property type="entry name" value="Winged helix-like DNA-binding domain superfamily/Winged helix DNA-binding domain"/>
    <property type="match status" value="1"/>
</dbReference>
<dbReference type="InterPro" id="IPR000792">
    <property type="entry name" value="Tscrpt_reg_LuxR_C"/>
</dbReference>
<dbReference type="InterPro" id="IPR036388">
    <property type="entry name" value="WH-like_DNA-bd_sf"/>
</dbReference>
<reference evidence="5" key="1">
    <citation type="journal article" date="2021" name="Front. Microbiol.">
        <title>Comprehensive Comparative Genomics and Phenotyping of Methylobacterium Species.</title>
        <authorList>
            <person name="Alessa O."/>
            <person name="Ogura Y."/>
            <person name="Fujitani Y."/>
            <person name="Takami H."/>
            <person name="Hayashi T."/>
            <person name="Sahin N."/>
            <person name="Tani A."/>
        </authorList>
    </citation>
    <scope>NUCLEOTIDE SEQUENCE</scope>
    <source>
        <strain evidence="5">DSM 14458</strain>
    </source>
</reference>
<dbReference type="Pfam" id="PF00196">
    <property type="entry name" value="GerE"/>
    <property type="match status" value="1"/>
</dbReference>
<keyword evidence="1" id="KW-0805">Transcription regulation</keyword>
<protein>
    <recommendedName>
        <fullName evidence="4">HTH luxR-type domain-containing protein</fullName>
    </recommendedName>
</protein>
<evidence type="ECO:0000313" key="5">
    <source>
        <dbReference type="EMBL" id="GJE73461.1"/>
    </source>
</evidence>
<keyword evidence="6" id="KW-1185">Reference proteome</keyword>
<evidence type="ECO:0000256" key="2">
    <source>
        <dbReference type="ARBA" id="ARBA00023125"/>
    </source>
</evidence>
<accession>A0ABQ4UMW4</accession>